<gene>
    <name evidence="1" type="ORF">DY000_02023918</name>
</gene>
<keyword evidence="2" id="KW-1185">Reference proteome</keyword>
<organism evidence="1 2">
    <name type="scientific">Brassica cretica</name>
    <name type="common">Mustard</name>
    <dbReference type="NCBI Taxonomy" id="69181"/>
    <lineage>
        <taxon>Eukaryota</taxon>
        <taxon>Viridiplantae</taxon>
        <taxon>Streptophyta</taxon>
        <taxon>Embryophyta</taxon>
        <taxon>Tracheophyta</taxon>
        <taxon>Spermatophyta</taxon>
        <taxon>Magnoliopsida</taxon>
        <taxon>eudicotyledons</taxon>
        <taxon>Gunneridae</taxon>
        <taxon>Pentapetalae</taxon>
        <taxon>rosids</taxon>
        <taxon>malvids</taxon>
        <taxon>Brassicales</taxon>
        <taxon>Brassicaceae</taxon>
        <taxon>Brassiceae</taxon>
        <taxon>Brassica</taxon>
    </lineage>
</organism>
<evidence type="ECO:0000313" key="1">
    <source>
        <dbReference type="EMBL" id="KAF3596672.1"/>
    </source>
</evidence>
<name>A0ABQ7EHX5_BRACR</name>
<sequence length="74" mass="8319">MAFHMKEGWKILRQCKEKKEEDRQRSDANRREDNTWAAWRIADMGRAIRKVIPVDDMREAEGGGGCAAGAEGGA</sequence>
<accession>A0ABQ7EHX5</accession>
<protein>
    <submittedName>
        <fullName evidence="1">Uncharacterized protein</fullName>
    </submittedName>
</protein>
<evidence type="ECO:0000313" key="2">
    <source>
        <dbReference type="Proteomes" id="UP000266723"/>
    </source>
</evidence>
<proteinExistence type="predicted"/>
<dbReference type="EMBL" id="QGKV02000299">
    <property type="protein sequence ID" value="KAF3596672.1"/>
    <property type="molecule type" value="Genomic_DNA"/>
</dbReference>
<dbReference type="Proteomes" id="UP000266723">
    <property type="component" value="Unassembled WGS sequence"/>
</dbReference>
<reference evidence="1 2" key="1">
    <citation type="journal article" date="2020" name="BMC Genomics">
        <title>Intraspecific diversification of the crop wild relative Brassica cretica Lam. using demographic model selection.</title>
        <authorList>
            <person name="Kioukis A."/>
            <person name="Michalopoulou V.A."/>
            <person name="Briers L."/>
            <person name="Pirintsos S."/>
            <person name="Studholme D.J."/>
            <person name="Pavlidis P."/>
            <person name="Sarris P.F."/>
        </authorList>
    </citation>
    <scope>NUCLEOTIDE SEQUENCE [LARGE SCALE GENOMIC DNA]</scope>
    <source>
        <strain evidence="2">cv. PFS-1207/04</strain>
    </source>
</reference>
<comment type="caution">
    <text evidence="1">The sequence shown here is derived from an EMBL/GenBank/DDBJ whole genome shotgun (WGS) entry which is preliminary data.</text>
</comment>